<reference evidence="2 3" key="1">
    <citation type="journal article" date="2010" name="Stand. Genomic Sci.">
        <title>Complete genome sequence of Streptosporangium roseum type strain (NI 9100).</title>
        <authorList>
            <person name="Nolan M."/>
            <person name="Sikorski J."/>
            <person name="Jando M."/>
            <person name="Lucas S."/>
            <person name="Lapidus A."/>
            <person name="Glavina Del Rio T."/>
            <person name="Chen F."/>
            <person name="Tice H."/>
            <person name="Pitluck S."/>
            <person name="Cheng J.F."/>
            <person name="Chertkov O."/>
            <person name="Sims D."/>
            <person name="Meincke L."/>
            <person name="Brettin T."/>
            <person name="Han C."/>
            <person name="Detter J.C."/>
            <person name="Bruce D."/>
            <person name="Goodwin L."/>
            <person name="Land M."/>
            <person name="Hauser L."/>
            <person name="Chang Y.J."/>
            <person name="Jeffries C.D."/>
            <person name="Ivanova N."/>
            <person name="Mavromatis K."/>
            <person name="Mikhailova N."/>
            <person name="Chen A."/>
            <person name="Palaniappan K."/>
            <person name="Chain P."/>
            <person name="Rohde M."/>
            <person name="Goker M."/>
            <person name="Bristow J."/>
            <person name="Eisen J.A."/>
            <person name="Markowitz V."/>
            <person name="Hugenholtz P."/>
            <person name="Kyrpides N.C."/>
            <person name="Klenk H.P."/>
        </authorList>
    </citation>
    <scope>NUCLEOTIDE SEQUENCE [LARGE SCALE GENOMIC DNA]</scope>
    <source>
        <strain evidence="3">ATCC 12428 / DSM 43021 / JCM 3005 / NI 9100</strain>
    </source>
</reference>
<name>D2B1K8_STRRD</name>
<proteinExistence type="predicted"/>
<dbReference type="HOGENOM" id="CLU_104058_0_0_11"/>
<dbReference type="EMBL" id="CP001814">
    <property type="protein sequence ID" value="ACZ87310.1"/>
    <property type="molecule type" value="Genomic_DNA"/>
</dbReference>
<dbReference type="AlphaFoldDB" id="D2B1K8"/>
<dbReference type="KEGG" id="sro:Sros_4440"/>
<protein>
    <recommendedName>
        <fullName evidence="1">N-acetyltransferase domain-containing protein</fullName>
    </recommendedName>
</protein>
<evidence type="ECO:0000313" key="3">
    <source>
        <dbReference type="Proteomes" id="UP000002029"/>
    </source>
</evidence>
<dbReference type="Proteomes" id="UP000002029">
    <property type="component" value="Chromosome"/>
</dbReference>
<dbReference type="eggNOG" id="COG0456">
    <property type="taxonomic scope" value="Bacteria"/>
</dbReference>
<dbReference type="InterPro" id="IPR016181">
    <property type="entry name" value="Acyl_CoA_acyltransferase"/>
</dbReference>
<dbReference type="PROSITE" id="PS51186">
    <property type="entry name" value="GNAT"/>
    <property type="match status" value="1"/>
</dbReference>
<dbReference type="SUPFAM" id="SSF55729">
    <property type="entry name" value="Acyl-CoA N-acyltransferases (Nat)"/>
    <property type="match status" value="1"/>
</dbReference>
<dbReference type="GO" id="GO:0016747">
    <property type="term" value="F:acyltransferase activity, transferring groups other than amino-acyl groups"/>
    <property type="evidence" value="ECO:0007669"/>
    <property type="project" value="InterPro"/>
</dbReference>
<keyword evidence="3" id="KW-1185">Reference proteome</keyword>
<evidence type="ECO:0000313" key="2">
    <source>
        <dbReference type="EMBL" id="ACZ87310.1"/>
    </source>
</evidence>
<evidence type="ECO:0000259" key="1">
    <source>
        <dbReference type="PROSITE" id="PS51186"/>
    </source>
</evidence>
<feature type="domain" description="N-acetyltransferase" evidence="1">
    <location>
        <begin position="121"/>
        <end position="256"/>
    </location>
</feature>
<dbReference type="Pfam" id="PF00583">
    <property type="entry name" value="Acetyltransf_1"/>
    <property type="match status" value="1"/>
</dbReference>
<dbReference type="STRING" id="479432.Sros_4440"/>
<sequence length="256" mass="26427">MKGTELRAAAEVAAACEDDTLLVWAAQGMRDGVRAWTLGEAVAVASPELNRRDRLTVRGQASQVAALVRLALPELGPSYRLLGDRALIVELGERLPGTGQARPFEWMDTGANTGREGAAADGADPGRAGWLEGADEEVGALLAGASPSSWAVPGLPGVRRWAGLRAAGGALVATAADAWSCPQVGFVAGVATDAAHRGRGYARRVCRFAFAALAAEHGRVALMVDTDNRAAIGVYERLGMRGRPVAAATMGGTTDG</sequence>
<gene>
    <name evidence="2" type="ordered locus">Sros_4440</name>
</gene>
<organism evidence="2 3">
    <name type="scientific">Streptosporangium roseum (strain ATCC 12428 / DSM 43021 / JCM 3005 / KCTC 9067 / NCIMB 10171 / NRRL 2505 / NI 9100)</name>
    <dbReference type="NCBI Taxonomy" id="479432"/>
    <lineage>
        <taxon>Bacteria</taxon>
        <taxon>Bacillati</taxon>
        <taxon>Actinomycetota</taxon>
        <taxon>Actinomycetes</taxon>
        <taxon>Streptosporangiales</taxon>
        <taxon>Streptosporangiaceae</taxon>
        <taxon>Streptosporangium</taxon>
    </lineage>
</organism>
<dbReference type="InterPro" id="IPR000182">
    <property type="entry name" value="GNAT_dom"/>
</dbReference>
<dbReference type="RefSeq" id="WP_012891052.1">
    <property type="nucleotide sequence ID" value="NC_013595.1"/>
</dbReference>
<accession>D2B1K8</accession>
<dbReference type="Gene3D" id="3.40.630.30">
    <property type="match status" value="1"/>
</dbReference>